<dbReference type="OrthoDB" id="6912at10239"/>
<evidence type="ECO:0000313" key="2">
    <source>
        <dbReference type="Proteomes" id="UP000017866"/>
    </source>
</evidence>
<dbReference type="KEGG" id="vg:17699619"/>
<accession>U6C868</accession>
<proteinExistence type="predicted"/>
<keyword evidence="2" id="KW-1185">Reference proteome</keyword>
<protein>
    <submittedName>
        <fullName evidence="1">Putative phage repressor</fullName>
    </submittedName>
</protein>
<dbReference type="GeneID" id="17699619"/>
<sequence length="119" mass="13298">MTTMKTNAEIRLENARMLAEEVGSVADLGRLLEMTVSQANQFAGPNPSRNIGTSIARRLERACDKPEGWLDIEHPKPITETLRDLQVQEALRILQTLSDVELTRSLAWLQELVASRSQG</sequence>
<evidence type="ECO:0000313" key="1">
    <source>
        <dbReference type="EMBL" id="BAO04712.1"/>
    </source>
</evidence>
<reference evidence="1 2" key="1">
    <citation type="submission" date="2013-11" db="EMBL/GenBank/DDBJ databases">
        <title>Dynamic genome rearrangements of T7-like phages that infect Ralstonia solanacearum.</title>
        <authorList>
            <person name="Kotera S."/>
            <person name="Fujiwara A."/>
            <person name="Kawasaki T."/>
            <person name="Fujie M."/>
            <person name="Yamada T."/>
        </authorList>
    </citation>
    <scope>NUCLEOTIDE SEQUENCE [LARGE SCALE GENOMIC DNA]</scope>
</reference>
<name>U6C868_9CAUD</name>
<dbReference type="EMBL" id="AB863625">
    <property type="protein sequence ID" value="BAO04712.1"/>
    <property type="molecule type" value="Genomic_DNA"/>
</dbReference>
<dbReference type="RefSeq" id="YP_008853832.1">
    <property type="nucleotide sequence ID" value="NC_022915.1"/>
</dbReference>
<organism evidence="1 2">
    <name type="scientific">Ralstonia phage RSK1</name>
    <dbReference type="NCBI Taxonomy" id="1417599"/>
    <lineage>
        <taxon>Viruses</taxon>
        <taxon>Duplodnaviria</taxon>
        <taxon>Heunggongvirae</taxon>
        <taxon>Uroviricota</taxon>
        <taxon>Caudoviricetes</taxon>
        <taxon>Firingavirus</taxon>
        <taxon>Firingavirus RSK1</taxon>
    </lineage>
</organism>
<dbReference type="Proteomes" id="UP000017866">
    <property type="component" value="Segment"/>
</dbReference>